<evidence type="ECO:0000256" key="3">
    <source>
        <dbReference type="SAM" id="Coils"/>
    </source>
</evidence>
<accession>A0A2T7NDL1</accession>
<keyword evidence="3" id="KW-0175">Coiled coil</keyword>
<keyword evidence="1" id="KW-0433">Leucine-rich repeat</keyword>
<dbReference type="SUPFAM" id="SSF52058">
    <property type="entry name" value="L domain-like"/>
    <property type="match status" value="1"/>
</dbReference>
<keyword evidence="2" id="KW-0677">Repeat</keyword>
<evidence type="ECO:0008006" key="6">
    <source>
        <dbReference type="Google" id="ProtNLM"/>
    </source>
</evidence>
<evidence type="ECO:0000256" key="2">
    <source>
        <dbReference type="ARBA" id="ARBA00022737"/>
    </source>
</evidence>
<name>A0A2T7NDL1_POMCA</name>
<dbReference type="PANTHER" id="PTHR15454">
    <property type="entry name" value="NISCHARIN RELATED"/>
    <property type="match status" value="1"/>
</dbReference>
<organism evidence="4 5">
    <name type="scientific">Pomacea canaliculata</name>
    <name type="common">Golden apple snail</name>
    <dbReference type="NCBI Taxonomy" id="400727"/>
    <lineage>
        <taxon>Eukaryota</taxon>
        <taxon>Metazoa</taxon>
        <taxon>Spiralia</taxon>
        <taxon>Lophotrochozoa</taxon>
        <taxon>Mollusca</taxon>
        <taxon>Gastropoda</taxon>
        <taxon>Caenogastropoda</taxon>
        <taxon>Architaenioglossa</taxon>
        <taxon>Ampullarioidea</taxon>
        <taxon>Ampullariidae</taxon>
        <taxon>Pomacea</taxon>
    </lineage>
</organism>
<proteinExistence type="predicted"/>
<feature type="coiled-coil region" evidence="3">
    <location>
        <begin position="182"/>
        <end position="213"/>
    </location>
</feature>
<comment type="caution">
    <text evidence="4">The sequence shown here is derived from an EMBL/GenBank/DDBJ whole genome shotgun (WGS) entry which is preliminary data.</text>
</comment>
<dbReference type="Proteomes" id="UP000245119">
    <property type="component" value="Linkage Group LG13"/>
</dbReference>
<dbReference type="GO" id="GO:0036158">
    <property type="term" value="P:outer dynein arm assembly"/>
    <property type="evidence" value="ECO:0007669"/>
    <property type="project" value="TreeGrafter"/>
</dbReference>
<dbReference type="PANTHER" id="PTHR15454:SF26">
    <property type="entry name" value="LEUCINE-RICH REPEAT-CONTAINING PROTEIN 61"/>
    <property type="match status" value="1"/>
</dbReference>
<sequence length="219" mass="24256">MTSAADISDLGCIGECLGLERLDLSYNDITKLHKLAGLSALQNLNLSANRFSSLDGLQSLENLHSLNIAGNLIGSVDSLQCLTGLQNLRELRLKDDSIKLSNPACLHPSYTADIIEMFPSLVLLDGQRVRGQGSELFYICQEMDKELKSFGEVKDIDIPLVKVQHQLTDCWKLPSVVTNTTHNKAEEQLKDLLASCQRLSQKAADKLKEFEKQASQQQN</sequence>
<evidence type="ECO:0000256" key="1">
    <source>
        <dbReference type="ARBA" id="ARBA00022614"/>
    </source>
</evidence>
<dbReference type="Pfam" id="PF14580">
    <property type="entry name" value="LRR_9"/>
    <property type="match status" value="1"/>
</dbReference>
<dbReference type="Gene3D" id="3.80.10.10">
    <property type="entry name" value="Ribonuclease Inhibitor"/>
    <property type="match status" value="1"/>
</dbReference>
<dbReference type="AlphaFoldDB" id="A0A2T7NDL1"/>
<dbReference type="EMBL" id="PZQS01000013">
    <property type="protein sequence ID" value="PVD19264.1"/>
    <property type="molecule type" value="Genomic_DNA"/>
</dbReference>
<gene>
    <name evidence="4" type="ORF">C0Q70_19750</name>
</gene>
<dbReference type="PROSITE" id="PS51450">
    <property type="entry name" value="LRR"/>
    <property type="match status" value="3"/>
</dbReference>
<dbReference type="OrthoDB" id="9626824at2759"/>
<dbReference type="GO" id="GO:0005737">
    <property type="term" value="C:cytoplasm"/>
    <property type="evidence" value="ECO:0007669"/>
    <property type="project" value="TreeGrafter"/>
</dbReference>
<keyword evidence="5" id="KW-1185">Reference proteome</keyword>
<reference evidence="4 5" key="1">
    <citation type="submission" date="2018-04" db="EMBL/GenBank/DDBJ databases">
        <title>The genome of golden apple snail Pomacea canaliculata provides insight into stress tolerance and invasive adaptation.</title>
        <authorList>
            <person name="Liu C."/>
            <person name="Liu B."/>
            <person name="Ren Y."/>
            <person name="Zhang Y."/>
            <person name="Wang H."/>
            <person name="Li S."/>
            <person name="Jiang F."/>
            <person name="Yin L."/>
            <person name="Zhang G."/>
            <person name="Qian W."/>
            <person name="Fan W."/>
        </authorList>
    </citation>
    <scope>NUCLEOTIDE SEQUENCE [LARGE SCALE GENOMIC DNA]</scope>
    <source>
        <strain evidence="4">SZHN2017</strain>
        <tissue evidence="4">Muscle</tissue>
    </source>
</reference>
<dbReference type="STRING" id="400727.A0A2T7NDL1"/>
<dbReference type="InterPro" id="IPR001611">
    <property type="entry name" value="Leu-rich_rpt"/>
</dbReference>
<evidence type="ECO:0000313" key="5">
    <source>
        <dbReference type="Proteomes" id="UP000245119"/>
    </source>
</evidence>
<dbReference type="GO" id="GO:0043014">
    <property type="term" value="F:alpha-tubulin binding"/>
    <property type="evidence" value="ECO:0007669"/>
    <property type="project" value="TreeGrafter"/>
</dbReference>
<protein>
    <recommendedName>
        <fullName evidence="6">Leucine-rich repeat-containing protein 61</fullName>
    </recommendedName>
</protein>
<evidence type="ECO:0000313" key="4">
    <source>
        <dbReference type="EMBL" id="PVD19264.1"/>
    </source>
</evidence>
<dbReference type="InterPro" id="IPR032675">
    <property type="entry name" value="LRR_dom_sf"/>
</dbReference>
<dbReference type="GO" id="GO:0045504">
    <property type="term" value="F:dynein heavy chain binding"/>
    <property type="evidence" value="ECO:0007669"/>
    <property type="project" value="TreeGrafter"/>
</dbReference>